<dbReference type="CDD" id="cd04186">
    <property type="entry name" value="GT_2_like_c"/>
    <property type="match status" value="1"/>
</dbReference>
<comment type="similarity">
    <text evidence="1">Belongs to the glycosyltransferase 2 family.</text>
</comment>
<comment type="caution">
    <text evidence="5">The sequence shown here is derived from an EMBL/GenBank/DDBJ whole genome shotgun (WGS) entry which is preliminary data.</text>
</comment>
<dbReference type="GO" id="GO:0016757">
    <property type="term" value="F:glycosyltransferase activity"/>
    <property type="evidence" value="ECO:0007669"/>
    <property type="project" value="UniProtKB-KW"/>
</dbReference>
<reference evidence="5 6" key="1">
    <citation type="journal article" date="2015" name="Nature">
        <title>rRNA introns, odd ribosomes, and small enigmatic genomes across a large radiation of phyla.</title>
        <authorList>
            <person name="Brown C.T."/>
            <person name="Hug L.A."/>
            <person name="Thomas B.C."/>
            <person name="Sharon I."/>
            <person name="Castelle C.J."/>
            <person name="Singh A."/>
            <person name="Wilkins M.J."/>
            <person name="Williams K.H."/>
            <person name="Banfield J.F."/>
        </authorList>
    </citation>
    <scope>NUCLEOTIDE SEQUENCE [LARGE SCALE GENOMIC DNA]</scope>
</reference>
<dbReference type="PANTHER" id="PTHR43179">
    <property type="entry name" value="RHAMNOSYLTRANSFERASE WBBL"/>
    <property type="match status" value="1"/>
</dbReference>
<feature type="domain" description="Glycosyltransferase 2-like" evidence="4">
    <location>
        <begin position="7"/>
        <end position="137"/>
    </location>
</feature>
<dbReference type="EMBL" id="LCMI01000001">
    <property type="protein sequence ID" value="KKU33866.1"/>
    <property type="molecule type" value="Genomic_DNA"/>
</dbReference>
<organism evidence="5 6">
    <name type="scientific">Candidatus Collierbacteria bacterium GW2011_GWA2_46_26</name>
    <dbReference type="NCBI Taxonomy" id="1618381"/>
    <lineage>
        <taxon>Bacteria</taxon>
        <taxon>Candidatus Collieribacteriota</taxon>
    </lineage>
</organism>
<dbReference type="AlphaFoldDB" id="A0A0G1PM94"/>
<dbReference type="Pfam" id="PF00535">
    <property type="entry name" value="Glycos_transf_2"/>
    <property type="match status" value="1"/>
</dbReference>
<keyword evidence="3 5" id="KW-0808">Transferase</keyword>
<evidence type="ECO:0000313" key="5">
    <source>
        <dbReference type="EMBL" id="KKU33866.1"/>
    </source>
</evidence>
<name>A0A0G1PM94_9BACT</name>
<dbReference type="SUPFAM" id="SSF53448">
    <property type="entry name" value="Nucleotide-diphospho-sugar transferases"/>
    <property type="match status" value="1"/>
</dbReference>
<dbReference type="InterPro" id="IPR001173">
    <property type="entry name" value="Glyco_trans_2-like"/>
</dbReference>
<dbReference type="Proteomes" id="UP000034794">
    <property type="component" value="Unassembled WGS sequence"/>
</dbReference>
<proteinExistence type="inferred from homology"/>
<dbReference type="Gene3D" id="3.90.550.10">
    <property type="entry name" value="Spore Coat Polysaccharide Biosynthesis Protein SpsA, Chain A"/>
    <property type="match status" value="1"/>
</dbReference>
<gene>
    <name evidence="5" type="ORF">UX47_C0001G0149</name>
</gene>
<evidence type="ECO:0000256" key="1">
    <source>
        <dbReference type="ARBA" id="ARBA00006739"/>
    </source>
</evidence>
<dbReference type="PANTHER" id="PTHR43179:SF12">
    <property type="entry name" value="GALACTOFURANOSYLTRANSFERASE GLFT2"/>
    <property type="match status" value="1"/>
</dbReference>
<accession>A0A0G1PM94</accession>
<keyword evidence="2" id="KW-0328">Glycosyltransferase</keyword>
<evidence type="ECO:0000256" key="3">
    <source>
        <dbReference type="ARBA" id="ARBA00022679"/>
    </source>
</evidence>
<evidence type="ECO:0000313" key="6">
    <source>
        <dbReference type="Proteomes" id="UP000034794"/>
    </source>
</evidence>
<sequence>MKPTVDVIIPSFNGKYLLEKHLPKVIRYTEYLNKVIIIENGSTDETIPWLQKNFPEVVVVKNNSNLGFTKPVNQGVAVSKSDYLILLNNDVEPKKDYLKNIFDYFKDEMVFAVSFNEDGSSWPLVSWHDGKLQFIRGVDKAQPMYSAWASGGSGIFRRSIWDKLGGLNEIYAPFYWEDIGIGYRAWKMGYKIIWDNRSIVYHQHESTANKINQNYVKLIRQRNELLFNWINITDKDLLRSHLYFLIRHSLRHPRYLQVIFAALFRLPQNRQSKDFVISDSEVLSRVNKKYE</sequence>
<dbReference type="InterPro" id="IPR029044">
    <property type="entry name" value="Nucleotide-diphossugar_trans"/>
</dbReference>
<evidence type="ECO:0000259" key="4">
    <source>
        <dbReference type="Pfam" id="PF00535"/>
    </source>
</evidence>
<evidence type="ECO:0000256" key="2">
    <source>
        <dbReference type="ARBA" id="ARBA00022676"/>
    </source>
</evidence>
<protein>
    <submittedName>
        <fullName evidence="5">Glycosyl transferase, group 2 family protein</fullName>
    </submittedName>
</protein>